<protein>
    <submittedName>
        <fullName evidence="2">Uncharacterized protein</fullName>
    </submittedName>
</protein>
<evidence type="ECO:0000256" key="1">
    <source>
        <dbReference type="SAM" id="Phobius"/>
    </source>
</evidence>
<keyword evidence="1" id="KW-1133">Transmembrane helix</keyword>
<feature type="transmembrane region" description="Helical" evidence="1">
    <location>
        <begin position="6"/>
        <end position="23"/>
    </location>
</feature>
<evidence type="ECO:0000313" key="2">
    <source>
        <dbReference type="EMBL" id="KGN93596.1"/>
    </source>
</evidence>
<reference evidence="2 3" key="1">
    <citation type="submission" date="2014-08" db="EMBL/GenBank/DDBJ databases">
        <title>Porphyromonas canoris strain:OH2762 Genome sequencing.</title>
        <authorList>
            <person name="Wallis C."/>
            <person name="Deusch O."/>
            <person name="O'Flynn C."/>
            <person name="Davis I."/>
            <person name="Jospin G."/>
            <person name="Darling A.E."/>
            <person name="Coil D.A."/>
            <person name="Alexiev A."/>
            <person name="Horsfall A."/>
            <person name="Kirkwood N."/>
            <person name="Harris S."/>
            <person name="Eisen J.A."/>
        </authorList>
    </citation>
    <scope>NUCLEOTIDE SEQUENCE [LARGE SCALE GENOMIC DNA]</scope>
    <source>
        <strain evidence="3">COT-108 OH2762</strain>
    </source>
</reference>
<dbReference type="Proteomes" id="UP000030101">
    <property type="component" value="Unassembled WGS sequence"/>
</dbReference>
<evidence type="ECO:0000313" key="3">
    <source>
        <dbReference type="Proteomes" id="UP000030101"/>
    </source>
</evidence>
<dbReference type="EMBL" id="JQZV01000001">
    <property type="protein sequence ID" value="KGN93596.1"/>
    <property type="molecule type" value="Genomic_DNA"/>
</dbReference>
<proteinExistence type="predicted"/>
<organism evidence="2 3">
    <name type="scientific">Porphyromonas canoris</name>
    <dbReference type="NCBI Taxonomy" id="36875"/>
    <lineage>
        <taxon>Bacteria</taxon>
        <taxon>Pseudomonadati</taxon>
        <taxon>Bacteroidota</taxon>
        <taxon>Bacteroidia</taxon>
        <taxon>Bacteroidales</taxon>
        <taxon>Porphyromonadaceae</taxon>
        <taxon>Porphyromonas</taxon>
    </lineage>
</organism>
<gene>
    <name evidence="2" type="ORF">HQ43_00190</name>
</gene>
<name>A0ABR4XN47_9PORP</name>
<comment type="caution">
    <text evidence="2">The sequence shown here is derived from an EMBL/GenBank/DDBJ whole genome shotgun (WGS) entry which is preliminary data.</text>
</comment>
<keyword evidence="1" id="KW-0472">Membrane</keyword>
<feature type="transmembrane region" description="Helical" evidence="1">
    <location>
        <begin position="44"/>
        <end position="61"/>
    </location>
</feature>
<accession>A0ABR4XN47</accession>
<keyword evidence="1" id="KW-0812">Transmembrane</keyword>
<sequence length="62" mass="6858">MTLYLAGILIIAILLVILSISDISRLKKQNLGNKKGNTRFVWPIIKLCIGIIGIISVILRVI</sequence>
<keyword evidence="3" id="KW-1185">Reference proteome</keyword>
<dbReference type="RefSeq" id="WP_036788192.1">
    <property type="nucleotide sequence ID" value="NZ_JQZV01000001.1"/>
</dbReference>